<evidence type="ECO:0000256" key="1">
    <source>
        <dbReference type="SAM" id="MobiDB-lite"/>
    </source>
</evidence>
<accession>A0A9D4WG48</accession>
<protein>
    <submittedName>
        <fullName evidence="2">Uncharacterized protein</fullName>
    </submittedName>
</protein>
<name>A0A9D4WG48_PEA</name>
<feature type="region of interest" description="Disordered" evidence="1">
    <location>
        <begin position="52"/>
        <end position="71"/>
    </location>
</feature>
<proteinExistence type="predicted"/>
<sequence>MSGNRAFRVGRSFGRGREGWFGESVAIFISKSLAACTLKSPPQPVVNYSQWLSSATRGPPPSSPHRSGVQPQAFFTGTSSIECITPLVSPPSSARVSPAPVPELNPYDSRRLHFKLMIAQKLDENNFHLWRQQVEPYINAHDLTDLAVISLLSLSTFSWCGSSYMQHQWHGAPSQASPNVWSRPLTSSAFAPSITNSPKSTLLFHEAKLDRVKLDLNEPLSINVAHASNPVQNSPIQPVPPVNYSRWLSSATCGPPPGFPPISGVQPQALFMGTRIAGFPMLLYIRQQGLLNRSMADITPPVSPPSFAHVSPAPVPELKPDDSL</sequence>
<evidence type="ECO:0000313" key="2">
    <source>
        <dbReference type="EMBL" id="KAI5402148.1"/>
    </source>
</evidence>
<dbReference type="Gramene" id="Psat06G0656000-T1">
    <property type="protein sequence ID" value="KAI5402148.1"/>
    <property type="gene ID" value="KIW84_066560"/>
</dbReference>
<organism evidence="2 3">
    <name type="scientific">Pisum sativum</name>
    <name type="common">Garden pea</name>
    <name type="synonym">Lathyrus oleraceus</name>
    <dbReference type="NCBI Taxonomy" id="3888"/>
    <lineage>
        <taxon>Eukaryota</taxon>
        <taxon>Viridiplantae</taxon>
        <taxon>Streptophyta</taxon>
        <taxon>Embryophyta</taxon>
        <taxon>Tracheophyta</taxon>
        <taxon>Spermatophyta</taxon>
        <taxon>Magnoliopsida</taxon>
        <taxon>eudicotyledons</taxon>
        <taxon>Gunneridae</taxon>
        <taxon>Pentapetalae</taxon>
        <taxon>rosids</taxon>
        <taxon>fabids</taxon>
        <taxon>Fabales</taxon>
        <taxon>Fabaceae</taxon>
        <taxon>Papilionoideae</taxon>
        <taxon>50 kb inversion clade</taxon>
        <taxon>NPAAA clade</taxon>
        <taxon>Hologalegina</taxon>
        <taxon>IRL clade</taxon>
        <taxon>Fabeae</taxon>
        <taxon>Lathyrus</taxon>
    </lineage>
</organism>
<dbReference type="EMBL" id="JAMSHJ010000006">
    <property type="protein sequence ID" value="KAI5402148.1"/>
    <property type="molecule type" value="Genomic_DNA"/>
</dbReference>
<keyword evidence="3" id="KW-1185">Reference proteome</keyword>
<comment type="caution">
    <text evidence="2">The sequence shown here is derived from an EMBL/GenBank/DDBJ whole genome shotgun (WGS) entry which is preliminary data.</text>
</comment>
<reference evidence="2 3" key="1">
    <citation type="journal article" date="2022" name="Nat. Genet.">
        <title>Improved pea reference genome and pan-genome highlight genomic features and evolutionary characteristics.</title>
        <authorList>
            <person name="Yang T."/>
            <person name="Liu R."/>
            <person name="Luo Y."/>
            <person name="Hu S."/>
            <person name="Wang D."/>
            <person name="Wang C."/>
            <person name="Pandey M.K."/>
            <person name="Ge S."/>
            <person name="Xu Q."/>
            <person name="Li N."/>
            <person name="Li G."/>
            <person name="Huang Y."/>
            <person name="Saxena R.K."/>
            <person name="Ji Y."/>
            <person name="Li M."/>
            <person name="Yan X."/>
            <person name="He Y."/>
            <person name="Liu Y."/>
            <person name="Wang X."/>
            <person name="Xiang C."/>
            <person name="Varshney R.K."/>
            <person name="Ding H."/>
            <person name="Gao S."/>
            <person name="Zong X."/>
        </authorList>
    </citation>
    <scope>NUCLEOTIDE SEQUENCE [LARGE SCALE GENOMIC DNA]</scope>
    <source>
        <strain evidence="2 3">cv. Zhongwan 6</strain>
    </source>
</reference>
<gene>
    <name evidence="2" type="ORF">KIW84_066560</name>
</gene>
<dbReference type="AlphaFoldDB" id="A0A9D4WG48"/>
<dbReference type="Proteomes" id="UP001058974">
    <property type="component" value="Chromosome 6"/>
</dbReference>
<feature type="region of interest" description="Disordered" evidence="1">
    <location>
        <begin position="303"/>
        <end position="324"/>
    </location>
</feature>
<evidence type="ECO:0000313" key="3">
    <source>
        <dbReference type="Proteomes" id="UP001058974"/>
    </source>
</evidence>